<dbReference type="PANTHER" id="PTHR34148:SF1">
    <property type="entry name" value="ADENOSYLCOBINAMIDE-GDP RIBAZOLETRANSFERASE"/>
    <property type="match status" value="1"/>
</dbReference>
<gene>
    <name evidence="19" type="primary">cobS</name>
    <name evidence="20" type="ORF">SAMN05444955_101109</name>
</gene>
<keyword evidence="7 19" id="KW-1003">Cell membrane</keyword>
<keyword evidence="13 19" id="KW-0472">Membrane</keyword>
<dbReference type="GO" id="GO:0008818">
    <property type="term" value="F:cobalamin 5'-phosphate synthase activity"/>
    <property type="evidence" value="ECO:0007669"/>
    <property type="project" value="UniProtKB-UniRule"/>
</dbReference>
<evidence type="ECO:0000256" key="8">
    <source>
        <dbReference type="ARBA" id="ARBA00022573"/>
    </source>
</evidence>
<evidence type="ECO:0000256" key="15">
    <source>
        <dbReference type="ARBA" id="ARBA00032605"/>
    </source>
</evidence>
<dbReference type="AlphaFoldDB" id="A0A1H8AI50"/>
<evidence type="ECO:0000256" key="17">
    <source>
        <dbReference type="ARBA" id="ARBA00048623"/>
    </source>
</evidence>
<evidence type="ECO:0000256" key="9">
    <source>
        <dbReference type="ARBA" id="ARBA00022679"/>
    </source>
</evidence>
<comment type="function">
    <text evidence="14 19">Joins adenosylcobinamide-GDP and alpha-ribazole to generate adenosylcobalamin (Ado-cobalamin). Also synthesizes adenosylcobalamin 5'-phosphate from adenosylcobinamide-GDP and alpha-ribazole 5'-phosphate.</text>
</comment>
<evidence type="ECO:0000256" key="5">
    <source>
        <dbReference type="ARBA" id="ARBA00013200"/>
    </source>
</evidence>
<evidence type="ECO:0000256" key="13">
    <source>
        <dbReference type="ARBA" id="ARBA00023136"/>
    </source>
</evidence>
<comment type="cofactor">
    <cofactor evidence="1 19">
        <name>Mg(2+)</name>
        <dbReference type="ChEBI" id="CHEBI:18420"/>
    </cofactor>
</comment>
<proteinExistence type="inferred from homology"/>
<accession>A0A1H8AI50</accession>
<comment type="pathway">
    <text evidence="3 19">Cofactor biosynthesis; adenosylcobalamin biosynthesis; adenosylcobalamin from cob(II)yrinate a,c-diamide: step 7/7.</text>
</comment>
<dbReference type="PANTHER" id="PTHR34148">
    <property type="entry name" value="ADENOSYLCOBINAMIDE-GDP RIBAZOLETRANSFERASE"/>
    <property type="match status" value="1"/>
</dbReference>
<evidence type="ECO:0000256" key="2">
    <source>
        <dbReference type="ARBA" id="ARBA00004651"/>
    </source>
</evidence>
<dbReference type="Proteomes" id="UP000199695">
    <property type="component" value="Unassembled WGS sequence"/>
</dbReference>
<keyword evidence="9 19" id="KW-0808">Transferase</keyword>
<keyword evidence="11 19" id="KW-0460">Magnesium</keyword>
<feature type="transmembrane region" description="Helical" evidence="19">
    <location>
        <begin position="104"/>
        <end position="126"/>
    </location>
</feature>
<comment type="subcellular location">
    <subcellularLocation>
        <location evidence="2 19">Cell membrane</location>
        <topology evidence="2 19">Multi-pass membrane protein</topology>
    </subcellularLocation>
</comment>
<dbReference type="EC" id="2.7.8.26" evidence="5 19"/>
<evidence type="ECO:0000256" key="11">
    <source>
        <dbReference type="ARBA" id="ARBA00022842"/>
    </source>
</evidence>
<dbReference type="GO" id="GO:0005886">
    <property type="term" value="C:plasma membrane"/>
    <property type="evidence" value="ECO:0007669"/>
    <property type="project" value="UniProtKB-SubCell"/>
</dbReference>
<evidence type="ECO:0000256" key="16">
    <source>
        <dbReference type="ARBA" id="ARBA00032853"/>
    </source>
</evidence>
<evidence type="ECO:0000256" key="12">
    <source>
        <dbReference type="ARBA" id="ARBA00022989"/>
    </source>
</evidence>
<evidence type="ECO:0000313" key="20">
    <source>
        <dbReference type="EMBL" id="SEM69197.1"/>
    </source>
</evidence>
<dbReference type="GO" id="GO:0009236">
    <property type="term" value="P:cobalamin biosynthetic process"/>
    <property type="evidence" value="ECO:0007669"/>
    <property type="project" value="UniProtKB-UniRule"/>
</dbReference>
<evidence type="ECO:0000313" key="21">
    <source>
        <dbReference type="Proteomes" id="UP000199695"/>
    </source>
</evidence>
<dbReference type="InterPro" id="IPR003805">
    <property type="entry name" value="CobS"/>
</dbReference>
<dbReference type="RefSeq" id="WP_089964423.1">
    <property type="nucleotide sequence ID" value="NZ_FOCQ01000001.1"/>
</dbReference>
<feature type="transmembrane region" description="Helical" evidence="19">
    <location>
        <begin position="223"/>
        <end position="241"/>
    </location>
</feature>
<protein>
    <recommendedName>
        <fullName evidence="6 19">Adenosylcobinamide-GDP ribazoletransferase</fullName>
        <ecNumber evidence="5 19">2.7.8.26</ecNumber>
    </recommendedName>
    <alternativeName>
        <fullName evidence="16 19">Cobalamin synthase</fullName>
    </alternativeName>
    <alternativeName>
        <fullName evidence="15 19">Cobalamin-5'-phosphate synthase</fullName>
    </alternativeName>
</protein>
<dbReference type="GO" id="GO:0051073">
    <property type="term" value="F:adenosylcobinamide-GDP ribazoletransferase activity"/>
    <property type="evidence" value="ECO:0007669"/>
    <property type="project" value="UniProtKB-UniRule"/>
</dbReference>
<evidence type="ECO:0000256" key="18">
    <source>
        <dbReference type="ARBA" id="ARBA00049504"/>
    </source>
</evidence>
<feature type="transmembrane region" description="Helical" evidence="19">
    <location>
        <begin position="31"/>
        <end position="50"/>
    </location>
</feature>
<name>A0A1H8AI50_9BACL</name>
<dbReference type="HAMAP" id="MF_00719">
    <property type="entry name" value="CobS"/>
    <property type="match status" value="1"/>
</dbReference>
<sequence length="255" mass="27749">MNAFFHAVAFLTRIPVPLSTNREDWEKSPMWYPLAGLLLGIAIVLFDTLIARWFPLPVRAVLDAACWAYLTGGLHLDGWMDTADGLGSYRERERTLEIMKDSRVGAMGVLAGVFAVLLKVGSLISLPAVCPLFVPVVTATVLGRTAVVWVMFVFPYIQANGTGKGMKEQLTLRRLLFAFICAIVPVMFLSGWLGLVLFALALGVGWLAGWRVTRRLGGCTGDIYGAVIEGTEIVILLVMLIPGVNELAADLAPAW</sequence>
<keyword evidence="10 19" id="KW-0812">Transmembrane</keyword>
<dbReference type="STRING" id="1173111.SAMN05444955_101109"/>
<evidence type="ECO:0000256" key="14">
    <source>
        <dbReference type="ARBA" id="ARBA00025228"/>
    </source>
</evidence>
<dbReference type="NCBIfam" id="TIGR00317">
    <property type="entry name" value="cobS"/>
    <property type="match status" value="1"/>
</dbReference>
<comment type="similarity">
    <text evidence="4 19">Belongs to the CobS family.</text>
</comment>
<evidence type="ECO:0000256" key="10">
    <source>
        <dbReference type="ARBA" id="ARBA00022692"/>
    </source>
</evidence>
<dbReference type="Pfam" id="PF02654">
    <property type="entry name" value="CobS"/>
    <property type="match status" value="1"/>
</dbReference>
<keyword evidence="8 19" id="KW-0169">Cobalamin biosynthesis</keyword>
<keyword evidence="21" id="KW-1185">Reference proteome</keyword>
<evidence type="ECO:0000256" key="7">
    <source>
        <dbReference type="ARBA" id="ARBA00022475"/>
    </source>
</evidence>
<organism evidence="20 21">
    <name type="scientific">Lihuaxuella thermophila</name>
    <dbReference type="NCBI Taxonomy" id="1173111"/>
    <lineage>
        <taxon>Bacteria</taxon>
        <taxon>Bacillati</taxon>
        <taxon>Bacillota</taxon>
        <taxon>Bacilli</taxon>
        <taxon>Bacillales</taxon>
        <taxon>Thermoactinomycetaceae</taxon>
        <taxon>Lihuaxuella</taxon>
    </lineage>
</organism>
<evidence type="ECO:0000256" key="3">
    <source>
        <dbReference type="ARBA" id="ARBA00004663"/>
    </source>
</evidence>
<reference evidence="20 21" key="1">
    <citation type="submission" date="2016-10" db="EMBL/GenBank/DDBJ databases">
        <authorList>
            <person name="de Groot N.N."/>
        </authorList>
    </citation>
    <scope>NUCLEOTIDE SEQUENCE [LARGE SCALE GENOMIC DNA]</scope>
    <source>
        <strain evidence="20 21">DSM 46701</strain>
    </source>
</reference>
<evidence type="ECO:0000256" key="19">
    <source>
        <dbReference type="HAMAP-Rule" id="MF_00719"/>
    </source>
</evidence>
<dbReference type="EMBL" id="FOCQ01000001">
    <property type="protein sequence ID" value="SEM69197.1"/>
    <property type="molecule type" value="Genomic_DNA"/>
</dbReference>
<feature type="transmembrane region" description="Helical" evidence="19">
    <location>
        <begin position="132"/>
        <end position="154"/>
    </location>
</feature>
<evidence type="ECO:0000256" key="1">
    <source>
        <dbReference type="ARBA" id="ARBA00001946"/>
    </source>
</evidence>
<dbReference type="UniPathway" id="UPA00148">
    <property type="reaction ID" value="UER00238"/>
</dbReference>
<keyword evidence="12 19" id="KW-1133">Transmembrane helix</keyword>
<comment type="catalytic activity">
    <reaction evidence="18 19">
        <text>alpha-ribazole 5'-phosphate + adenosylcob(III)inamide-GDP = adenosylcob(III)alamin 5'-phosphate + GMP + H(+)</text>
        <dbReference type="Rhea" id="RHEA:23560"/>
        <dbReference type="ChEBI" id="CHEBI:15378"/>
        <dbReference type="ChEBI" id="CHEBI:57918"/>
        <dbReference type="ChEBI" id="CHEBI:58115"/>
        <dbReference type="ChEBI" id="CHEBI:60487"/>
        <dbReference type="ChEBI" id="CHEBI:60493"/>
        <dbReference type="EC" id="2.7.8.26"/>
    </reaction>
</comment>
<feature type="transmembrane region" description="Helical" evidence="19">
    <location>
        <begin position="175"/>
        <end position="203"/>
    </location>
</feature>
<evidence type="ECO:0000256" key="4">
    <source>
        <dbReference type="ARBA" id="ARBA00010561"/>
    </source>
</evidence>
<dbReference type="OrthoDB" id="9794626at2"/>
<comment type="catalytic activity">
    <reaction evidence="17 19">
        <text>alpha-ribazole + adenosylcob(III)inamide-GDP = adenosylcob(III)alamin + GMP + H(+)</text>
        <dbReference type="Rhea" id="RHEA:16049"/>
        <dbReference type="ChEBI" id="CHEBI:10329"/>
        <dbReference type="ChEBI" id="CHEBI:15378"/>
        <dbReference type="ChEBI" id="CHEBI:18408"/>
        <dbReference type="ChEBI" id="CHEBI:58115"/>
        <dbReference type="ChEBI" id="CHEBI:60487"/>
        <dbReference type="EC" id="2.7.8.26"/>
    </reaction>
</comment>
<evidence type="ECO:0000256" key="6">
    <source>
        <dbReference type="ARBA" id="ARBA00015850"/>
    </source>
</evidence>